<dbReference type="eggNOG" id="COG0456">
    <property type="taxonomic scope" value="Bacteria"/>
</dbReference>
<dbReference type="GO" id="GO:0016747">
    <property type="term" value="F:acyltransferase activity, transferring groups other than amino-acyl groups"/>
    <property type="evidence" value="ECO:0007669"/>
    <property type="project" value="InterPro"/>
</dbReference>
<dbReference type="PROSITE" id="PS51186">
    <property type="entry name" value="GNAT"/>
    <property type="match status" value="1"/>
</dbReference>
<proteinExistence type="predicted"/>
<dbReference type="Gene3D" id="3.40.630.30">
    <property type="match status" value="1"/>
</dbReference>
<feature type="domain" description="N-acetyltransferase" evidence="1">
    <location>
        <begin position="126"/>
        <end position="256"/>
    </location>
</feature>
<dbReference type="STRING" id="882083.SacmaDRAFT_1780"/>
<name>H5X5H7_9PSEU</name>
<evidence type="ECO:0000313" key="3">
    <source>
        <dbReference type="Proteomes" id="UP000004926"/>
    </source>
</evidence>
<dbReference type="RefSeq" id="WP_009153434.1">
    <property type="nucleotide sequence ID" value="NZ_CM001439.1"/>
</dbReference>
<dbReference type="InterPro" id="IPR056935">
    <property type="entry name" value="Rv0428c-like_C"/>
</dbReference>
<evidence type="ECO:0000259" key="1">
    <source>
        <dbReference type="PROSITE" id="PS51186"/>
    </source>
</evidence>
<keyword evidence="3" id="KW-1185">Reference proteome</keyword>
<gene>
    <name evidence="2" type="ORF">SacmaDRAFT_1780</name>
</gene>
<dbReference type="Proteomes" id="UP000004926">
    <property type="component" value="Chromosome"/>
</dbReference>
<reference evidence="2 3" key="1">
    <citation type="journal article" date="2012" name="Stand. Genomic Sci.">
        <title>Genome sequence of the ocean sediment bacterium Saccharomonospora marina type strain (XMU15(T)).</title>
        <authorList>
            <person name="Klenk H.P."/>
            <person name="Lu M."/>
            <person name="Lucas S."/>
            <person name="Lapidus A."/>
            <person name="Copeland A."/>
            <person name="Pitluck S."/>
            <person name="Goodwin L.A."/>
            <person name="Han C."/>
            <person name="Tapia R."/>
            <person name="Brambilla E.M."/>
            <person name="Potter G."/>
            <person name="Land M."/>
            <person name="Ivanova N."/>
            <person name="Rohde M."/>
            <person name="Goker M."/>
            <person name="Detter J.C."/>
            <person name="Li W.J."/>
            <person name="Kyrpides N.C."/>
            <person name="Woyke T."/>
        </authorList>
    </citation>
    <scope>NUCLEOTIDE SEQUENCE [LARGE SCALE GENOMIC DNA]</scope>
    <source>
        <strain evidence="2 3">XMU15</strain>
    </source>
</reference>
<dbReference type="InterPro" id="IPR016181">
    <property type="entry name" value="Acyl_CoA_acyltransferase"/>
</dbReference>
<keyword evidence="2" id="KW-0808">Transferase</keyword>
<dbReference type="SUPFAM" id="SSF55729">
    <property type="entry name" value="Acyl-CoA N-acyltransferases (Nat)"/>
    <property type="match status" value="1"/>
</dbReference>
<dbReference type="Pfam" id="PF24553">
    <property type="entry name" value="Rv0428c_C"/>
    <property type="match status" value="1"/>
</dbReference>
<dbReference type="PANTHER" id="PTHR43072">
    <property type="entry name" value="N-ACETYLTRANSFERASE"/>
    <property type="match status" value="1"/>
</dbReference>
<sequence>MPSGSEPTLATDLQERAARALPAEHVERLGGWWLRHAPGCAWWVGTVLPHGTADGPGELAVRVTEVERYYAERGSQARFQITAGVAPEGLDELLAERGYRRHGLMSLRAAPTCRVLERAGSGSPCLRVQERPTRAWFETWHAVSGTDTDPSGEWALLRRVRSLSAYACALAGDEVVAVGRAVADTGWAGLFGMATRARARGRGAARGVLAALARWADANGADHLYLQVERDNAAAVRLYEGMGFGEVSEYHYRVAT</sequence>
<dbReference type="EMBL" id="CM001439">
    <property type="protein sequence ID" value="EHR50049.1"/>
    <property type="molecule type" value="Genomic_DNA"/>
</dbReference>
<dbReference type="InterPro" id="IPR000182">
    <property type="entry name" value="GNAT_dom"/>
</dbReference>
<dbReference type="HOGENOM" id="CLU_048109_0_0_11"/>
<dbReference type="PANTHER" id="PTHR43072:SF60">
    <property type="entry name" value="L-2,4-DIAMINOBUTYRIC ACID ACETYLTRANSFERASE"/>
    <property type="match status" value="1"/>
</dbReference>
<organism evidence="2 3">
    <name type="scientific">Saccharomonospora marina XMU15</name>
    <dbReference type="NCBI Taxonomy" id="882083"/>
    <lineage>
        <taxon>Bacteria</taxon>
        <taxon>Bacillati</taxon>
        <taxon>Actinomycetota</taxon>
        <taxon>Actinomycetes</taxon>
        <taxon>Pseudonocardiales</taxon>
        <taxon>Pseudonocardiaceae</taxon>
        <taxon>Saccharomonospora</taxon>
    </lineage>
</organism>
<dbReference type="AlphaFoldDB" id="H5X5H7"/>
<protein>
    <submittedName>
        <fullName evidence="2">Acetyltransferase</fullName>
    </submittedName>
</protein>
<evidence type="ECO:0000313" key="2">
    <source>
        <dbReference type="EMBL" id="EHR50049.1"/>
    </source>
</evidence>
<accession>H5X5H7</accession>